<accession>A0A9W6Y1B4</accession>
<reference evidence="1" key="1">
    <citation type="submission" date="2023-04" db="EMBL/GenBank/DDBJ databases">
        <title>Phytophthora fragariaefolia NBRC 109709.</title>
        <authorList>
            <person name="Ichikawa N."/>
            <person name="Sato H."/>
            <person name="Tonouchi N."/>
        </authorList>
    </citation>
    <scope>NUCLEOTIDE SEQUENCE</scope>
    <source>
        <strain evidence="1">NBRC 109709</strain>
    </source>
</reference>
<keyword evidence="2" id="KW-1185">Reference proteome</keyword>
<protein>
    <submittedName>
        <fullName evidence="1">Unnamed protein product</fullName>
    </submittedName>
</protein>
<evidence type="ECO:0000313" key="2">
    <source>
        <dbReference type="Proteomes" id="UP001165121"/>
    </source>
</evidence>
<dbReference type="EMBL" id="BSXT01002596">
    <property type="protein sequence ID" value="GMF49813.1"/>
    <property type="molecule type" value="Genomic_DNA"/>
</dbReference>
<evidence type="ECO:0000313" key="1">
    <source>
        <dbReference type="EMBL" id="GMF49813.1"/>
    </source>
</evidence>
<comment type="caution">
    <text evidence="1">The sequence shown here is derived from an EMBL/GenBank/DDBJ whole genome shotgun (WGS) entry which is preliminary data.</text>
</comment>
<gene>
    <name evidence="1" type="ORF">Pfra01_001974300</name>
</gene>
<sequence length="80" mass="8994">MIVINPNLFKPGHSYANQANTNISELKQILSELTIDDPIVQKTKQNPSPDWIHGKKAGATVWANEPKERKVKTFKLLVLS</sequence>
<name>A0A9W6Y1B4_9STRA</name>
<dbReference type="AlphaFoldDB" id="A0A9W6Y1B4"/>
<proteinExistence type="predicted"/>
<dbReference type="Proteomes" id="UP001165121">
    <property type="component" value="Unassembled WGS sequence"/>
</dbReference>
<organism evidence="1 2">
    <name type="scientific">Phytophthora fragariaefolia</name>
    <dbReference type="NCBI Taxonomy" id="1490495"/>
    <lineage>
        <taxon>Eukaryota</taxon>
        <taxon>Sar</taxon>
        <taxon>Stramenopiles</taxon>
        <taxon>Oomycota</taxon>
        <taxon>Peronosporomycetes</taxon>
        <taxon>Peronosporales</taxon>
        <taxon>Peronosporaceae</taxon>
        <taxon>Phytophthora</taxon>
    </lineage>
</organism>